<evidence type="ECO:0000313" key="2">
    <source>
        <dbReference type="Proteomes" id="UP000322976"/>
    </source>
</evidence>
<reference evidence="1 2" key="1">
    <citation type="submission" date="2019-08" db="EMBL/GenBank/DDBJ databases">
        <title>Calorimonas adulescens gen. nov., sp. nov., an anaerobic thermophilic bacterium from Sakhalin hot spring.</title>
        <authorList>
            <person name="Khomyakova M.A."/>
            <person name="Merkel A.Y."/>
            <person name="Novikov A."/>
            <person name="Bonch-Osmolovskaya E.A."/>
            <person name="Slobodkin A.I."/>
        </authorList>
    </citation>
    <scope>NUCLEOTIDE SEQUENCE [LARGE SCALE GENOMIC DNA]</scope>
    <source>
        <strain evidence="1 2">A05MB</strain>
    </source>
</reference>
<dbReference type="EMBL" id="VTPS01000013">
    <property type="protein sequence ID" value="TZE81460.1"/>
    <property type="molecule type" value="Genomic_DNA"/>
</dbReference>
<accession>A0A5D8QA41</accession>
<name>A0A5D8QA41_9THEO</name>
<keyword evidence="2" id="KW-1185">Reference proteome</keyword>
<sequence>MKGCSEVIRPQHYEVANAIGVTIAQVGAEIDRIFSLDGMSRAEALRQAEEMAIEECVKAGAQRDSRKRGHTAGVSTRQCHQDKNKSRWKSCRLVFELLLSCPMLCPCWKTP</sequence>
<protein>
    <submittedName>
        <fullName evidence="1">Uncharacterized protein</fullName>
    </submittedName>
</protein>
<dbReference type="RefSeq" id="WP_149545614.1">
    <property type="nucleotide sequence ID" value="NZ_VTPS01000013.1"/>
</dbReference>
<dbReference type="Proteomes" id="UP000322976">
    <property type="component" value="Unassembled WGS sequence"/>
</dbReference>
<comment type="caution">
    <text evidence="1">The sequence shown here is derived from an EMBL/GenBank/DDBJ whole genome shotgun (WGS) entry which is preliminary data.</text>
</comment>
<gene>
    <name evidence="1" type="ORF">FWJ32_08930</name>
</gene>
<organism evidence="1 2">
    <name type="scientific">Calorimonas adulescens</name>
    <dbReference type="NCBI Taxonomy" id="2606906"/>
    <lineage>
        <taxon>Bacteria</taxon>
        <taxon>Bacillati</taxon>
        <taxon>Bacillota</taxon>
        <taxon>Clostridia</taxon>
        <taxon>Thermoanaerobacterales</taxon>
        <taxon>Thermoanaerobacteraceae</taxon>
        <taxon>Calorimonas</taxon>
    </lineage>
</organism>
<evidence type="ECO:0000313" key="1">
    <source>
        <dbReference type="EMBL" id="TZE81460.1"/>
    </source>
</evidence>
<dbReference type="AlphaFoldDB" id="A0A5D8QA41"/>
<proteinExistence type="predicted"/>